<protein>
    <recommendedName>
        <fullName evidence="4">protein disulfide-isomerase</fullName>
        <ecNumber evidence="4">5.3.4.1</ecNumber>
    </recommendedName>
</protein>
<reference evidence="15" key="2">
    <citation type="submission" date="2023-11" db="UniProtKB">
        <authorList>
            <consortium name="WormBaseParasite"/>
        </authorList>
    </citation>
    <scope>IDENTIFICATION</scope>
</reference>
<dbReference type="AlphaFoldDB" id="A0AA85FQI5"/>
<dbReference type="NCBIfam" id="TIGR01126">
    <property type="entry name" value="pdi_dom"/>
    <property type="match status" value="1"/>
</dbReference>
<evidence type="ECO:0000256" key="1">
    <source>
        <dbReference type="ARBA" id="ARBA00001182"/>
    </source>
</evidence>
<keyword evidence="9" id="KW-0413">Isomerase</keyword>
<dbReference type="GO" id="GO:0034976">
    <property type="term" value="P:response to endoplasmic reticulum stress"/>
    <property type="evidence" value="ECO:0007669"/>
    <property type="project" value="TreeGrafter"/>
</dbReference>
<dbReference type="FunFam" id="3.40.30.10:FF:000017">
    <property type="entry name" value="Protein disulfide-isomerase A4"/>
    <property type="match status" value="1"/>
</dbReference>
<dbReference type="InterPro" id="IPR013766">
    <property type="entry name" value="Thioredoxin_domain"/>
</dbReference>
<dbReference type="Pfam" id="PF13848">
    <property type="entry name" value="Thioredoxin_6"/>
    <property type="match status" value="1"/>
</dbReference>
<dbReference type="Proteomes" id="UP000050792">
    <property type="component" value="Unassembled WGS sequence"/>
</dbReference>
<keyword evidence="6" id="KW-0677">Repeat</keyword>
<evidence type="ECO:0000256" key="2">
    <source>
        <dbReference type="ARBA" id="ARBA00004319"/>
    </source>
</evidence>
<dbReference type="PROSITE" id="PS51257">
    <property type="entry name" value="PROKAR_LIPOPROTEIN"/>
    <property type="match status" value="1"/>
</dbReference>
<name>A0AA85FQI5_9TREM</name>
<dbReference type="Gene3D" id="3.40.30.10">
    <property type="entry name" value="Glutaredoxin"/>
    <property type="match status" value="3"/>
</dbReference>
<evidence type="ECO:0000259" key="13">
    <source>
        <dbReference type="PROSITE" id="PS51352"/>
    </source>
</evidence>
<keyword evidence="10" id="KW-0676">Redox-active center</keyword>
<evidence type="ECO:0000313" key="15">
    <source>
        <dbReference type="WBParaSite" id="SRDH1_61930.7"/>
    </source>
</evidence>
<evidence type="ECO:0000256" key="5">
    <source>
        <dbReference type="ARBA" id="ARBA00022729"/>
    </source>
</evidence>
<dbReference type="PANTHER" id="PTHR18929">
    <property type="entry name" value="PROTEIN DISULFIDE ISOMERASE"/>
    <property type="match status" value="1"/>
</dbReference>
<keyword evidence="14" id="KW-1185">Reference proteome</keyword>
<dbReference type="Pfam" id="PF00085">
    <property type="entry name" value="Thioredoxin"/>
    <property type="match status" value="1"/>
</dbReference>
<accession>A0AA85FQI5</accession>
<evidence type="ECO:0000256" key="7">
    <source>
        <dbReference type="ARBA" id="ARBA00022824"/>
    </source>
</evidence>
<evidence type="ECO:0000256" key="6">
    <source>
        <dbReference type="ARBA" id="ARBA00022737"/>
    </source>
</evidence>
<keyword evidence="7" id="KW-0256">Endoplasmic reticulum</keyword>
<dbReference type="CDD" id="cd02961">
    <property type="entry name" value="PDI_a_family"/>
    <property type="match status" value="1"/>
</dbReference>
<feature type="chain" id="PRO_5041736929" description="protein disulfide-isomerase" evidence="12">
    <location>
        <begin position="18"/>
        <end position="328"/>
    </location>
</feature>
<organism evidence="14 15">
    <name type="scientific">Schistosoma rodhaini</name>
    <dbReference type="NCBI Taxonomy" id="6188"/>
    <lineage>
        <taxon>Eukaryota</taxon>
        <taxon>Metazoa</taxon>
        <taxon>Spiralia</taxon>
        <taxon>Lophotrochozoa</taxon>
        <taxon>Platyhelminthes</taxon>
        <taxon>Trematoda</taxon>
        <taxon>Digenea</taxon>
        <taxon>Strigeidida</taxon>
        <taxon>Schistosomatoidea</taxon>
        <taxon>Schistosomatidae</taxon>
        <taxon>Schistosoma</taxon>
    </lineage>
</organism>
<evidence type="ECO:0000256" key="12">
    <source>
        <dbReference type="SAM" id="SignalP"/>
    </source>
</evidence>
<evidence type="ECO:0000256" key="8">
    <source>
        <dbReference type="ARBA" id="ARBA00023157"/>
    </source>
</evidence>
<feature type="signal peptide" evidence="12">
    <location>
        <begin position="1"/>
        <end position="17"/>
    </location>
</feature>
<dbReference type="InterPro" id="IPR036249">
    <property type="entry name" value="Thioredoxin-like_sf"/>
</dbReference>
<dbReference type="GO" id="GO:0006457">
    <property type="term" value="P:protein folding"/>
    <property type="evidence" value="ECO:0007669"/>
    <property type="project" value="TreeGrafter"/>
</dbReference>
<evidence type="ECO:0000313" key="14">
    <source>
        <dbReference type="Proteomes" id="UP000050792"/>
    </source>
</evidence>
<proteinExistence type="inferred from homology"/>
<dbReference type="PANTHER" id="PTHR18929:SF132">
    <property type="entry name" value="PROTEIN DISULFIDE-ISOMERASE A3"/>
    <property type="match status" value="1"/>
</dbReference>
<dbReference type="CDD" id="cd02981">
    <property type="entry name" value="PDI_b_family"/>
    <property type="match status" value="1"/>
</dbReference>
<dbReference type="EC" id="5.3.4.1" evidence="4"/>
<dbReference type="PROSITE" id="PS00194">
    <property type="entry name" value="THIOREDOXIN_1"/>
    <property type="match status" value="1"/>
</dbReference>
<keyword evidence="8" id="KW-1015">Disulfide bond</keyword>
<evidence type="ECO:0000256" key="4">
    <source>
        <dbReference type="ARBA" id="ARBA00012723"/>
    </source>
</evidence>
<comment type="similarity">
    <text evidence="3 11">Belongs to the protein disulfide isomerase family.</text>
</comment>
<evidence type="ECO:0000256" key="11">
    <source>
        <dbReference type="RuleBase" id="RU004208"/>
    </source>
</evidence>
<dbReference type="InterPro" id="IPR005788">
    <property type="entry name" value="PDI_thioredoxin-like_dom"/>
</dbReference>
<evidence type="ECO:0000256" key="9">
    <source>
        <dbReference type="ARBA" id="ARBA00023235"/>
    </source>
</evidence>
<dbReference type="GO" id="GO:0005788">
    <property type="term" value="C:endoplasmic reticulum lumen"/>
    <property type="evidence" value="ECO:0007669"/>
    <property type="project" value="UniProtKB-SubCell"/>
</dbReference>
<keyword evidence="5 12" id="KW-0732">Signal</keyword>
<reference evidence="14" key="1">
    <citation type="submission" date="2022-06" db="EMBL/GenBank/DDBJ databases">
        <authorList>
            <person name="Berger JAMES D."/>
            <person name="Berger JAMES D."/>
        </authorList>
    </citation>
    <scope>NUCLEOTIDE SEQUENCE [LARGE SCALE GENOMIC DNA]</scope>
</reference>
<dbReference type="WBParaSite" id="SRDH1_61930.7">
    <property type="protein sequence ID" value="SRDH1_61930.7"/>
    <property type="gene ID" value="SRDH1_61930"/>
</dbReference>
<dbReference type="PROSITE" id="PS51352">
    <property type="entry name" value="THIOREDOXIN_2"/>
    <property type="match status" value="1"/>
</dbReference>
<comment type="catalytic activity">
    <reaction evidence="1">
        <text>Catalyzes the rearrangement of -S-S- bonds in proteins.</text>
        <dbReference type="EC" id="5.3.4.1"/>
    </reaction>
</comment>
<dbReference type="GO" id="GO:0003756">
    <property type="term" value="F:protein disulfide isomerase activity"/>
    <property type="evidence" value="ECO:0007669"/>
    <property type="project" value="UniProtKB-EC"/>
</dbReference>
<evidence type="ECO:0000256" key="3">
    <source>
        <dbReference type="ARBA" id="ARBA00006347"/>
    </source>
</evidence>
<evidence type="ECO:0000256" key="10">
    <source>
        <dbReference type="ARBA" id="ARBA00023284"/>
    </source>
</evidence>
<sequence length="328" mass="37168">MMRWLLSCLFLVAFASCSKVLELTKDNFHSELKSIPVALVKFYAPWCGHCKKLAPEFTSAAQVISEKTNDVKLVKVDCTTQESICSEFGISGYPTLKIFRNGDLDGEYNGPRNANGIANYMISRAGPVSKEVSTVSDVENVLSDDKPTVFAFVKSSSDPLIKTFMALAKSMVDDAVFCHSHNNLFVTPSDNELRVYLPKRLRTKFEDDFAVYKGEPESNNIKDWIRKHGQGLVGYRSPSNTFYFENSDLVVLYNNQSIDTYPSGVKYLRNRVLKTLKDNPQKFKNLVFAYSFADDFSYEISDYGIEADKLPAVVIQSKDKKYKLEKFR</sequence>
<dbReference type="InterPro" id="IPR017937">
    <property type="entry name" value="Thioredoxin_CS"/>
</dbReference>
<dbReference type="SUPFAM" id="SSF52833">
    <property type="entry name" value="Thioredoxin-like"/>
    <property type="match status" value="2"/>
</dbReference>
<dbReference type="PRINTS" id="PR00421">
    <property type="entry name" value="THIOREDOXIN"/>
</dbReference>
<feature type="domain" description="Thioredoxin" evidence="13">
    <location>
        <begin position="12"/>
        <end position="126"/>
    </location>
</feature>
<comment type="subcellular location">
    <subcellularLocation>
        <location evidence="2">Endoplasmic reticulum lumen</location>
    </subcellularLocation>
</comment>